<dbReference type="EMBL" id="CM042020">
    <property type="protein sequence ID" value="KAI3823004.1"/>
    <property type="molecule type" value="Genomic_DNA"/>
</dbReference>
<protein>
    <submittedName>
        <fullName evidence="1">Uncharacterized protein</fullName>
    </submittedName>
</protein>
<reference evidence="2" key="1">
    <citation type="journal article" date="2022" name="Mol. Ecol. Resour.">
        <title>The genomes of chicory, endive, great burdock and yacon provide insights into Asteraceae palaeo-polyploidization history and plant inulin production.</title>
        <authorList>
            <person name="Fan W."/>
            <person name="Wang S."/>
            <person name="Wang H."/>
            <person name="Wang A."/>
            <person name="Jiang F."/>
            <person name="Liu H."/>
            <person name="Zhao H."/>
            <person name="Xu D."/>
            <person name="Zhang Y."/>
        </authorList>
    </citation>
    <scope>NUCLEOTIDE SEQUENCE [LARGE SCALE GENOMIC DNA]</scope>
    <source>
        <strain evidence="2">cv. Yunnan</strain>
    </source>
</reference>
<dbReference type="Proteomes" id="UP001056120">
    <property type="component" value="Linkage Group LG03"/>
</dbReference>
<proteinExistence type="predicted"/>
<comment type="caution">
    <text evidence="1">The sequence shown here is derived from an EMBL/GenBank/DDBJ whole genome shotgun (WGS) entry which is preliminary data.</text>
</comment>
<sequence>MFSSMVSYQELEFNWRIMLTTVIVLMGSAFGIVVGVGGSGIWLKKTDEVHVQITLLSETDQIDHTSPDEGVPYQRGQPCTLSAISAYLHWKHGDNTHREIVHFMTIVTGAGDETLGFWNVFPSPKSQVWKLSSRDLCEIAHISVQQLGFLHVLTSEVIEILADTKFPMLSRFFQKHQRPVNLLQTRSVFITDRVRDCRERPENKKRPKISLSDFLDRKLQKTSDLSKSVQGKERPFLSPGTNVGASQFFNGASADQKTKEPDLNGTLDIVLEQFKHNKENEDNARVNLEDSIQSSTVTHVTKESQIQDPRKQTNQFEGLHGKPPAPKGLVVLGGDPMPKQATYKNPFIRREKALPVYNHYASGSGWWDSDMEGIDNDEVGFNEVWEGVGSATIGGLDWH</sequence>
<gene>
    <name evidence="1" type="ORF">L1987_10607</name>
</gene>
<accession>A0ACB9JSJ4</accession>
<organism evidence="1 2">
    <name type="scientific">Smallanthus sonchifolius</name>
    <dbReference type="NCBI Taxonomy" id="185202"/>
    <lineage>
        <taxon>Eukaryota</taxon>
        <taxon>Viridiplantae</taxon>
        <taxon>Streptophyta</taxon>
        <taxon>Embryophyta</taxon>
        <taxon>Tracheophyta</taxon>
        <taxon>Spermatophyta</taxon>
        <taxon>Magnoliopsida</taxon>
        <taxon>eudicotyledons</taxon>
        <taxon>Gunneridae</taxon>
        <taxon>Pentapetalae</taxon>
        <taxon>asterids</taxon>
        <taxon>campanulids</taxon>
        <taxon>Asterales</taxon>
        <taxon>Asteraceae</taxon>
        <taxon>Asteroideae</taxon>
        <taxon>Heliantheae alliance</taxon>
        <taxon>Millerieae</taxon>
        <taxon>Smallanthus</taxon>
    </lineage>
</organism>
<evidence type="ECO:0000313" key="2">
    <source>
        <dbReference type="Proteomes" id="UP001056120"/>
    </source>
</evidence>
<reference evidence="1 2" key="2">
    <citation type="journal article" date="2022" name="Mol. Ecol. Resour.">
        <title>The genomes of chicory, endive, great burdock and yacon provide insights into Asteraceae paleo-polyploidization history and plant inulin production.</title>
        <authorList>
            <person name="Fan W."/>
            <person name="Wang S."/>
            <person name="Wang H."/>
            <person name="Wang A."/>
            <person name="Jiang F."/>
            <person name="Liu H."/>
            <person name="Zhao H."/>
            <person name="Xu D."/>
            <person name="Zhang Y."/>
        </authorList>
    </citation>
    <scope>NUCLEOTIDE SEQUENCE [LARGE SCALE GENOMIC DNA]</scope>
    <source>
        <strain evidence="2">cv. Yunnan</strain>
        <tissue evidence="1">Leaves</tissue>
    </source>
</reference>
<keyword evidence="2" id="KW-1185">Reference proteome</keyword>
<evidence type="ECO:0000313" key="1">
    <source>
        <dbReference type="EMBL" id="KAI3823004.1"/>
    </source>
</evidence>
<name>A0ACB9JSJ4_9ASTR</name>